<evidence type="ECO:0000256" key="1">
    <source>
        <dbReference type="ARBA" id="ARBA00022723"/>
    </source>
</evidence>
<dbReference type="PROSITE" id="PS50143">
    <property type="entry name" value="BIR_REPEAT_2"/>
    <property type="match status" value="2"/>
</dbReference>
<feature type="compositionally biased region" description="Polar residues" evidence="3">
    <location>
        <begin position="455"/>
        <end position="464"/>
    </location>
</feature>
<feature type="compositionally biased region" description="Polar residues" evidence="3">
    <location>
        <begin position="357"/>
        <end position="366"/>
    </location>
</feature>
<dbReference type="Gene3D" id="1.10.1170.10">
    <property type="entry name" value="Inhibitor Of Apoptosis Protein (2mihbC-IAP-1), Chain A"/>
    <property type="match status" value="2"/>
</dbReference>
<proteinExistence type="predicted"/>
<dbReference type="GO" id="GO:0046872">
    <property type="term" value="F:metal ion binding"/>
    <property type="evidence" value="ECO:0007669"/>
    <property type="project" value="UniProtKB-KW"/>
</dbReference>
<dbReference type="SUPFAM" id="SSF57924">
    <property type="entry name" value="Inhibitor of apoptosis (IAP) repeat"/>
    <property type="match status" value="2"/>
</dbReference>
<feature type="compositionally biased region" description="Basic residues" evidence="3">
    <location>
        <begin position="231"/>
        <end position="240"/>
    </location>
</feature>
<feature type="compositionally biased region" description="Polar residues" evidence="3">
    <location>
        <begin position="404"/>
        <end position="416"/>
    </location>
</feature>
<keyword evidence="1" id="KW-0479">Metal-binding</keyword>
<evidence type="ECO:0000256" key="2">
    <source>
        <dbReference type="ARBA" id="ARBA00022833"/>
    </source>
</evidence>
<feature type="region of interest" description="Disordered" evidence="3">
    <location>
        <begin position="271"/>
        <end position="298"/>
    </location>
</feature>
<feature type="compositionally biased region" description="Polar residues" evidence="3">
    <location>
        <begin position="388"/>
        <end position="397"/>
    </location>
</feature>
<dbReference type="STRING" id="1165861.A0A0L0V6G0"/>
<dbReference type="PANTHER" id="PTHR46771:SF5">
    <property type="entry name" value="DETERIN"/>
    <property type="match status" value="1"/>
</dbReference>
<dbReference type="InterPro" id="IPR051190">
    <property type="entry name" value="Baculoviral_IAP"/>
</dbReference>
<protein>
    <recommendedName>
        <fullName evidence="6">Inhibitor of apoptosis repeat-containing protein</fullName>
    </recommendedName>
</protein>
<dbReference type="EMBL" id="AJIL01000107">
    <property type="protein sequence ID" value="KNE94895.1"/>
    <property type="molecule type" value="Genomic_DNA"/>
</dbReference>
<evidence type="ECO:0000313" key="5">
    <source>
        <dbReference type="Proteomes" id="UP000054564"/>
    </source>
</evidence>
<dbReference type="Proteomes" id="UP000054564">
    <property type="component" value="Unassembled WGS sequence"/>
</dbReference>
<keyword evidence="5" id="KW-1185">Reference proteome</keyword>
<evidence type="ECO:0000256" key="3">
    <source>
        <dbReference type="SAM" id="MobiDB-lite"/>
    </source>
</evidence>
<accession>A0A0L0V6G0</accession>
<feature type="compositionally biased region" description="Polar residues" evidence="3">
    <location>
        <begin position="246"/>
        <end position="257"/>
    </location>
</feature>
<dbReference type="SMART" id="SM00238">
    <property type="entry name" value="BIR"/>
    <property type="match status" value="2"/>
</dbReference>
<gene>
    <name evidence="4" type="ORF">PSTG_11795</name>
</gene>
<sequence>MEENVNMAGMRPEFCSHSARVMSFKSKKTLPKASRWPHPPLFPLTAEVLASAGYFHDPADNEPDRTTCWMCGESMKGWAEDDDPWELHLTWSPKCSFARIALLEHQRDTKKPSWSDLPGHSWGPTQEWFPRGSTLIEARLATFCGSDGPWKHEGKNGIPTRLELARAGFHFTPNLFKKGRKFDVDDTTSCCYCHRSVTEWEVDDDPVSVHLKKGACIFFTATQPAENPKKANVKPKKKPSKAPDSGPSNSTKDLNADSSIVVMDNVSVVIEKSSRSKKKPSSTASSAPKTGKRVLASSTSGTFTAANESLVDLEDSIQHKPSQASCKVQAPSDALPSPEPVPEQIMSKPPVALAKSTRLSRSTTKIATAPTSSNRSTSSNPANRLRTRASSNASSTMEDPARLTLNQTWDDQSQPQTEDEEQVPKPKKPTRPKKTTKLSQPTSVVGSKTEDNCPVRQTNLNESQQQMLVTSETIVNGEDSKVVEEEIITTKKTRLPGKKKTQLSQSLRSEAPTPALIDPPANKQLLKSLGINSPGRSKGLLPSLFPGFNAQAPQLYPSLLPIAAKMPSGSTSEQVKSPLAADPVSKGGELVPADMDNLLEKYLSQESKPIPEGWLANPYNPSRPFPPLTNEEKSMPLSQYFAYRAHQEEQAFLEWVEMYQLKPWLDSVEKGRLIVQNLVEIRLSSSNSIGKLALGSHDQSSGHKENFKVFNHL</sequence>
<evidence type="ECO:0000313" key="4">
    <source>
        <dbReference type="EMBL" id="KNE94895.1"/>
    </source>
</evidence>
<comment type="caution">
    <text evidence="4">The sequence shown here is derived from an EMBL/GenBank/DDBJ whole genome shotgun (WGS) entry which is preliminary data.</text>
</comment>
<keyword evidence="2" id="KW-0862">Zinc</keyword>
<feature type="compositionally biased region" description="Low complexity" evidence="3">
    <location>
        <begin position="367"/>
        <end position="384"/>
    </location>
</feature>
<organism evidence="4 5">
    <name type="scientific">Puccinia striiformis f. sp. tritici PST-78</name>
    <dbReference type="NCBI Taxonomy" id="1165861"/>
    <lineage>
        <taxon>Eukaryota</taxon>
        <taxon>Fungi</taxon>
        <taxon>Dikarya</taxon>
        <taxon>Basidiomycota</taxon>
        <taxon>Pucciniomycotina</taxon>
        <taxon>Pucciniomycetes</taxon>
        <taxon>Pucciniales</taxon>
        <taxon>Pucciniaceae</taxon>
        <taxon>Puccinia</taxon>
    </lineage>
</organism>
<reference evidence="5" key="1">
    <citation type="submission" date="2014-03" db="EMBL/GenBank/DDBJ databases">
        <title>The Genome Sequence of Puccinia striiformis f. sp. tritici PST-78.</title>
        <authorList>
            <consortium name="The Broad Institute Genome Sequencing Platform"/>
            <person name="Cuomo C."/>
            <person name="Hulbert S."/>
            <person name="Chen X."/>
            <person name="Walker B."/>
            <person name="Young S.K."/>
            <person name="Zeng Q."/>
            <person name="Gargeya S."/>
            <person name="Fitzgerald M."/>
            <person name="Haas B."/>
            <person name="Abouelleil A."/>
            <person name="Alvarado L."/>
            <person name="Arachchi H.M."/>
            <person name="Berlin A.M."/>
            <person name="Chapman S.B."/>
            <person name="Goldberg J."/>
            <person name="Griggs A."/>
            <person name="Gujja S."/>
            <person name="Hansen M."/>
            <person name="Howarth C."/>
            <person name="Imamovic A."/>
            <person name="Larimer J."/>
            <person name="McCowan C."/>
            <person name="Montmayeur A."/>
            <person name="Murphy C."/>
            <person name="Neiman D."/>
            <person name="Pearson M."/>
            <person name="Priest M."/>
            <person name="Roberts A."/>
            <person name="Saif S."/>
            <person name="Shea T."/>
            <person name="Sisk P."/>
            <person name="Sykes S."/>
            <person name="Wortman J."/>
            <person name="Nusbaum C."/>
            <person name="Birren B."/>
        </authorList>
    </citation>
    <scope>NUCLEOTIDE SEQUENCE [LARGE SCALE GENOMIC DNA]</scope>
    <source>
        <strain evidence="5">race PST-78</strain>
    </source>
</reference>
<feature type="region of interest" description="Disordered" evidence="3">
    <location>
        <begin position="493"/>
        <end position="520"/>
    </location>
</feature>
<feature type="region of interest" description="Disordered" evidence="3">
    <location>
        <begin position="315"/>
        <end position="464"/>
    </location>
</feature>
<dbReference type="CDD" id="cd00022">
    <property type="entry name" value="BIR"/>
    <property type="match status" value="1"/>
</dbReference>
<dbReference type="PANTHER" id="PTHR46771">
    <property type="entry name" value="DETERIN"/>
    <property type="match status" value="1"/>
</dbReference>
<name>A0A0L0V6G0_9BASI</name>
<dbReference type="InterPro" id="IPR001370">
    <property type="entry name" value="BIR_rpt"/>
</dbReference>
<dbReference type="OrthoDB" id="2196114at2759"/>
<feature type="compositionally biased region" description="Basic residues" evidence="3">
    <location>
        <begin position="425"/>
        <end position="436"/>
    </location>
</feature>
<feature type="region of interest" description="Disordered" evidence="3">
    <location>
        <begin position="227"/>
        <end position="257"/>
    </location>
</feature>
<dbReference type="AlphaFoldDB" id="A0A0L0V6G0"/>
<dbReference type="Pfam" id="PF00653">
    <property type="entry name" value="BIR"/>
    <property type="match status" value="2"/>
</dbReference>
<evidence type="ECO:0008006" key="6">
    <source>
        <dbReference type="Google" id="ProtNLM"/>
    </source>
</evidence>